<proteinExistence type="predicted"/>
<dbReference type="AlphaFoldDB" id="A0A0F9K121"/>
<evidence type="ECO:0000313" key="2">
    <source>
        <dbReference type="EMBL" id="KKM04873.1"/>
    </source>
</evidence>
<sequence>MGLRYEVWDEPWNTGGFGKRIAKLPVMPGTGTGDVRFLSTGGAGQAEVALAGFDRMNEVVSPTVGSMIRVFDGDSIVAEWLPQRTSKNLVGAAKTAPLSGNNLVSVFDQVINYAREYPNLVSEIQDTIWAGRNILSDPGFEDARVEPEIYEIILDGGTGTFTLTVHGATTVSIVHDAAPLTVELALQGIGTPTINDVLVDETADGFTIEFVDPAVPDADMTWTPSLSGGGGDWELEITQPGRVDTPTSWTKSQYADQSSNPRVHGTYASPPGGFQLVGPTYPTGGPVRTGNSSLRVNGLTRYAGAQQVLNVEPGMTYQASTWVNTSDATEVFKLVIRDVFEKWIAQDESLIDGANTWTNYAIDEDAETATKAQYNTTTNVIDLPTGISVVSGDKLVVRYAANAYADALAPAGDADTLKANYFTALVDGDSTRPEDVGAMRQGQIEIYLVDPDVSTPDSSFSLALRISSATITANMTREALNELGHLK</sequence>
<protein>
    <submittedName>
        <fullName evidence="2">Uncharacterized protein</fullName>
    </submittedName>
</protein>
<accession>A0A0F9K121</accession>
<feature type="compositionally biased region" description="Polar residues" evidence="1">
    <location>
        <begin position="245"/>
        <end position="261"/>
    </location>
</feature>
<dbReference type="EMBL" id="LAZR01016354">
    <property type="protein sequence ID" value="KKM04873.1"/>
    <property type="molecule type" value="Genomic_DNA"/>
</dbReference>
<name>A0A0F9K121_9ZZZZ</name>
<evidence type="ECO:0000256" key="1">
    <source>
        <dbReference type="SAM" id="MobiDB-lite"/>
    </source>
</evidence>
<comment type="caution">
    <text evidence="2">The sequence shown here is derived from an EMBL/GenBank/DDBJ whole genome shotgun (WGS) entry which is preliminary data.</text>
</comment>
<feature type="region of interest" description="Disordered" evidence="1">
    <location>
        <begin position="243"/>
        <end position="266"/>
    </location>
</feature>
<dbReference type="Gene3D" id="2.60.120.260">
    <property type="entry name" value="Galactose-binding domain-like"/>
    <property type="match status" value="1"/>
</dbReference>
<gene>
    <name evidence="2" type="ORF">LCGC14_1759870</name>
</gene>
<reference evidence="2" key="1">
    <citation type="journal article" date="2015" name="Nature">
        <title>Complex archaea that bridge the gap between prokaryotes and eukaryotes.</title>
        <authorList>
            <person name="Spang A."/>
            <person name="Saw J.H."/>
            <person name="Jorgensen S.L."/>
            <person name="Zaremba-Niedzwiedzka K."/>
            <person name="Martijn J."/>
            <person name="Lind A.E."/>
            <person name="van Eijk R."/>
            <person name="Schleper C."/>
            <person name="Guy L."/>
            <person name="Ettema T.J."/>
        </authorList>
    </citation>
    <scope>NUCLEOTIDE SEQUENCE</scope>
</reference>
<feature type="non-terminal residue" evidence="2">
    <location>
        <position position="487"/>
    </location>
</feature>
<organism evidence="2">
    <name type="scientific">marine sediment metagenome</name>
    <dbReference type="NCBI Taxonomy" id="412755"/>
    <lineage>
        <taxon>unclassified sequences</taxon>
        <taxon>metagenomes</taxon>
        <taxon>ecological metagenomes</taxon>
    </lineage>
</organism>